<dbReference type="KEGG" id="cdev:CIGN_0480"/>
<accession>A0A381D7T2</accession>
<dbReference type="OrthoDB" id="663512at2"/>
<evidence type="ECO:0000313" key="2">
    <source>
        <dbReference type="Proteomes" id="UP000194309"/>
    </source>
</evidence>
<dbReference type="Gene3D" id="2.30.110.10">
    <property type="entry name" value="Electron Transport, Fmn-binding Protein, Chain A"/>
    <property type="match status" value="1"/>
</dbReference>
<dbReference type="InterPro" id="IPR012349">
    <property type="entry name" value="Split_barrel_FMN-bd"/>
</dbReference>
<sequence>MDEKIAKFIDSQHILTLGVNGKSGAYLCSCFYAFLKPNLIIVAFGDDSYHAKVIQNDSRVFINIALQTKIVGKIQGLQASGSIYLVDNEVEKNAYISRFIYAKLMNLNLYKIELKWLKFTDNTLGFGKKIELNLA</sequence>
<reference evidence="1 2" key="1">
    <citation type="journal article" date="2017" name="Genome Biol. Evol.">
        <title>Comparative Genomic Analysis Identifies a Campylobacter Clade Deficient in Selenium Metabolism.</title>
        <authorList>
            <person name="Miller W.G."/>
            <person name="Yee E."/>
            <person name="Lopes B.S."/>
            <person name="Chapman M.H."/>
            <person name="Huynh S."/>
            <person name="Bono J.L."/>
            <person name="Parker C.T."/>
            <person name="Strachan N.J.C."/>
            <person name="Forbes K.J."/>
        </authorList>
    </citation>
    <scope>NUCLEOTIDE SEQUENCE [LARGE SCALE GENOMIC DNA]</scope>
    <source>
        <strain evidence="1 2">NCTC 13003</strain>
    </source>
</reference>
<proteinExistence type="predicted"/>
<protein>
    <submittedName>
        <fullName evidence="1">Pyridoxine 5'-phosphate oxidase family</fullName>
    </submittedName>
</protein>
<name>A0A1X9SR99_9BACT</name>
<accession>A0A1X9SR99</accession>
<dbReference type="AlphaFoldDB" id="A0A1X9SR99"/>
<dbReference type="EMBL" id="CP018788">
    <property type="protein sequence ID" value="ARQ98779.1"/>
    <property type="molecule type" value="Genomic_DNA"/>
</dbReference>
<organism evidence="1 2">
    <name type="scientific">Campylobacter devanensis</name>
    <dbReference type="NCBI Taxonomy" id="3161138"/>
    <lineage>
        <taxon>Bacteria</taxon>
        <taxon>Pseudomonadati</taxon>
        <taxon>Campylobacterota</taxon>
        <taxon>Epsilonproteobacteria</taxon>
        <taxon>Campylobacterales</taxon>
        <taxon>Campylobacteraceae</taxon>
        <taxon>Campylobacter</taxon>
    </lineage>
</organism>
<evidence type="ECO:0000313" key="1">
    <source>
        <dbReference type="EMBL" id="ARQ98779.1"/>
    </source>
</evidence>
<dbReference type="SUPFAM" id="SSF50475">
    <property type="entry name" value="FMN-binding split barrel"/>
    <property type="match status" value="1"/>
</dbReference>
<dbReference type="STRING" id="1660064.CIGN_0480"/>
<gene>
    <name evidence="1" type="ORF">CIGN_0480</name>
</gene>
<dbReference type="Proteomes" id="UP000194309">
    <property type="component" value="Chromosome"/>
</dbReference>
<keyword evidence="2" id="KW-1185">Reference proteome</keyword>